<comment type="caution">
    <text evidence="1">The sequence shown here is derived from an EMBL/GenBank/DDBJ whole genome shotgun (WGS) entry which is preliminary data.</text>
</comment>
<feature type="non-terminal residue" evidence="1">
    <location>
        <position position="1"/>
    </location>
</feature>
<sequence>GCFKEGYHLLNFLKTHMTKDLKYIRGLFFLTGENPPEPKTLDHIIVFGDCAIKSTKNHEFRKTQTTTDRNYLEDVKEKIKKDYKSQKTTKVKE</sequence>
<name>X1LAU3_9ZZZZ</name>
<feature type="non-terminal residue" evidence="1">
    <location>
        <position position="93"/>
    </location>
</feature>
<accession>X1LAU3</accession>
<proteinExistence type="predicted"/>
<reference evidence="1" key="1">
    <citation type="journal article" date="2014" name="Front. Microbiol.">
        <title>High frequency of phylogenetically diverse reductive dehalogenase-homologous genes in deep subseafloor sedimentary metagenomes.</title>
        <authorList>
            <person name="Kawai M."/>
            <person name="Futagami T."/>
            <person name="Toyoda A."/>
            <person name="Takaki Y."/>
            <person name="Nishi S."/>
            <person name="Hori S."/>
            <person name="Arai W."/>
            <person name="Tsubouchi T."/>
            <person name="Morono Y."/>
            <person name="Uchiyama I."/>
            <person name="Ito T."/>
            <person name="Fujiyama A."/>
            <person name="Inagaki F."/>
            <person name="Takami H."/>
        </authorList>
    </citation>
    <scope>NUCLEOTIDE SEQUENCE</scope>
    <source>
        <strain evidence="1">Expedition CK06-06</strain>
    </source>
</reference>
<dbReference type="EMBL" id="BARU01047865">
    <property type="protein sequence ID" value="GAH91263.1"/>
    <property type="molecule type" value="Genomic_DNA"/>
</dbReference>
<organism evidence="1">
    <name type="scientific">marine sediment metagenome</name>
    <dbReference type="NCBI Taxonomy" id="412755"/>
    <lineage>
        <taxon>unclassified sequences</taxon>
        <taxon>metagenomes</taxon>
        <taxon>ecological metagenomes</taxon>
    </lineage>
</organism>
<protein>
    <submittedName>
        <fullName evidence="1">Uncharacterized protein</fullName>
    </submittedName>
</protein>
<dbReference type="AlphaFoldDB" id="X1LAU3"/>
<gene>
    <name evidence="1" type="ORF">S03H2_71485</name>
</gene>
<evidence type="ECO:0000313" key="1">
    <source>
        <dbReference type="EMBL" id="GAH91263.1"/>
    </source>
</evidence>